<reference evidence="5 6" key="1">
    <citation type="journal article" date="2007" name="Nature">
        <title>Evolution of genes and genomes on the Drosophila phylogeny.</title>
        <authorList>
            <consortium name="Drosophila 12 Genomes Consortium"/>
            <person name="Clark A.G."/>
            <person name="Eisen M.B."/>
            <person name="Smith D.R."/>
            <person name="Bergman C.M."/>
            <person name="Oliver B."/>
            <person name="Markow T.A."/>
            <person name="Kaufman T.C."/>
            <person name="Kellis M."/>
            <person name="Gelbart W."/>
            <person name="Iyer V.N."/>
            <person name="Pollard D.A."/>
            <person name="Sackton T.B."/>
            <person name="Larracuente A.M."/>
            <person name="Singh N.D."/>
            <person name="Abad J.P."/>
            <person name="Abt D.N."/>
            <person name="Adryan B."/>
            <person name="Aguade M."/>
            <person name="Akashi H."/>
            <person name="Anderson W.W."/>
            <person name="Aquadro C.F."/>
            <person name="Ardell D.H."/>
            <person name="Arguello R."/>
            <person name="Artieri C.G."/>
            <person name="Barbash D.A."/>
            <person name="Barker D."/>
            <person name="Barsanti P."/>
            <person name="Batterham P."/>
            <person name="Batzoglou S."/>
            <person name="Begun D."/>
            <person name="Bhutkar A."/>
            <person name="Blanco E."/>
            <person name="Bosak S.A."/>
            <person name="Bradley R.K."/>
            <person name="Brand A.D."/>
            <person name="Brent M.R."/>
            <person name="Brooks A.N."/>
            <person name="Brown R.H."/>
            <person name="Butlin R.K."/>
            <person name="Caggese C."/>
            <person name="Calvi B.R."/>
            <person name="Bernardo de Carvalho A."/>
            <person name="Caspi A."/>
            <person name="Castrezana S."/>
            <person name="Celniker S.E."/>
            <person name="Chang J.L."/>
            <person name="Chapple C."/>
            <person name="Chatterji S."/>
            <person name="Chinwalla A."/>
            <person name="Civetta A."/>
            <person name="Clifton S.W."/>
            <person name="Comeron J.M."/>
            <person name="Costello J.C."/>
            <person name="Coyne J.A."/>
            <person name="Daub J."/>
            <person name="David R.G."/>
            <person name="Delcher A.L."/>
            <person name="Delehaunty K."/>
            <person name="Do C.B."/>
            <person name="Ebling H."/>
            <person name="Edwards K."/>
            <person name="Eickbush T."/>
            <person name="Evans J.D."/>
            <person name="Filipski A."/>
            <person name="Findeiss S."/>
            <person name="Freyhult E."/>
            <person name="Fulton L."/>
            <person name="Fulton R."/>
            <person name="Garcia A.C."/>
            <person name="Gardiner A."/>
            <person name="Garfield D.A."/>
            <person name="Garvin B.E."/>
            <person name="Gibson G."/>
            <person name="Gilbert D."/>
            <person name="Gnerre S."/>
            <person name="Godfrey J."/>
            <person name="Good R."/>
            <person name="Gotea V."/>
            <person name="Gravely B."/>
            <person name="Greenberg A.J."/>
            <person name="Griffiths-Jones S."/>
            <person name="Gross S."/>
            <person name="Guigo R."/>
            <person name="Gustafson E.A."/>
            <person name="Haerty W."/>
            <person name="Hahn M.W."/>
            <person name="Halligan D.L."/>
            <person name="Halpern A.L."/>
            <person name="Halter G.M."/>
            <person name="Han M.V."/>
            <person name="Heger A."/>
            <person name="Hillier L."/>
            <person name="Hinrichs A.S."/>
            <person name="Holmes I."/>
            <person name="Hoskins R.A."/>
            <person name="Hubisz M.J."/>
            <person name="Hultmark D."/>
            <person name="Huntley M.A."/>
            <person name="Jaffe D.B."/>
            <person name="Jagadeeshan S."/>
            <person name="Jeck W.R."/>
            <person name="Johnson J."/>
            <person name="Jones C.D."/>
            <person name="Jordan W.C."/>
            <person name="Karpen G.H."/>
            <person name="Kataoka E."/>
            <person name="Keightley P.D."/>
            <person name="Kheradpour P."/>
            <person name="Kirkness E.F."/>
            <person name="Koerich L.B."/>
            <person name="Kristiansen K."/>
            <person name="Kudrna D."/>
            <person name="Kulathinal R.J."/>
            <person name="Kumar S."/>
            <person name="Kwok R."/>
            <person name="Lander E."/>
            <person name="Langley C.H."/>
            <person name="Lapoint R."/>
            <person name="Lazzaro B.P."/>
            <person name="Lee S.J."/>
            <person name="Levesque L."/>
            <person name="Li R."/>
            <person name="Lin C.F."/>
            <person name="Lin M.F."/>
            <person name="Lindblad-Toh K."/>
            <person name="Llopart A."/>
            <person name="Long M."/>
            <person name="Low L."/>
            <person name="Lozovsky E."/>
            <person name="Lu J."/>
            <person name="Luo M."/>
            <person name="Machado C.A."/>
            <person name="Makalowski W."/>
            <person name="Marzo M."/>
            <person name="Matsuda M."/>
            <person name="Matzkin L."/>
            <person name="McAllister B."/>
            <person name="McBride C.S."/>
            <person name="McKernan B."/>
            <person name="McKernan K."/>
            <person name="Mendez-Lago M."/>
            <person name="Minx P."/>
            <person name="Mollenhauer M.U."/>
            <person name="Montooth K."/>
            <person name="Mount S.M."/>
            <person name="Mu X."/>
            <person name="Myers E."/>
            <person name="Negre B."/>
            <person name="Newfeld S."/>
            <person name="Nielsen R."/>
            <person name="Noor M.A."/>
            <person name="O'Grady P."/>
            <person name="Pachter L."/>
            <person name="Papaceit M."/>
            <person name="Parisi M.J."/>
            <person name="Parisi M."/>
            <person name="Parts L."/>
            <person name="Pedersen J.S."/>
            <person name="Pesole G."/>
            <person name="Phillippy A.M."/>
            <person name="Ponting C.P."/>
            <person name="Pop M."/>
            <person name="Porcelli D."/>
            <person name="Powell J.R."/>
            <person name="Prohaska S."/>
            <person name="Pruitt K."/>
            <person name="Puig M."/>
            <person name="Quesneville H."/>
            <person name="Ram K.R."/>
            <person name="Rand D."/>
            <person name="Rasmussen M.D."/>
            <person name="Reed L.K."/>
            <person name="Reenan R."/>
            <person name="Reily A."/>
            <person name="Remington K.A."/>
            <person name="Rieger T.T."/>
            <person name="Ritchie M.G."/>
            <person name="Robin C."/>
            <person name="Rogers Y.H."/>
            <person name="Rohde C."/>
            <person name="Rozas J."/>
            <person name="Rubenfield M.J."/>
            <person name="Ruiz A."/>
            <person name="Russo S."/>
            <person name="Salzberg S.L."/>
            <person name="Sanchez-Gracia A."/>
            <person name="Saranga D.J."/>
            <person name="Sato H."/>
            <person name="Schaeffer S.W."/>
            <person name="Schatz M.C."/>
            <person name="Schlenke T."/>
            <person name="Schwartz R."/>
            <person name="Segarra C."/>
            <person name="Singh R.S."/>
            <person name="Sirot L."/>
            <person name="Sirota M."/>
            <person name="Sisneros N.B."/>
            <person name="Smith C.D."/>
            <person name="Smith T.F."/>
            <person name="Spieth J."/>
            <person name="Stage D.E."/>
            <person name="Stark A."/>
            <person name="Stephan W."/>
            <person name="Strausberg R.L."/>
            <person name="Strempel S."/>
            <person name="Sturgill D."/>
            <person name="Sutton G."/>
            <person name="Sutton G.G."/>
            <person name="Tao W."/>
            <person name="Teichmann S."/>
            <person name="Tobari Y.N."/>
            <person name="Tomimura Y."/>
            <person name="Tsolas J.M."/>
            <person name="Valente V.L."/>
            <person name="Venter E."/>
            <person name="Venter J.C."/>
            <person name="Vicario S."/>
            <person name="Vieira F.G."/>
            <person name="Vilella A.J."/>
            <person name="Villasante A."/>
            <person name="Walenz B."/>
            <person name="Wang J."/>
            <person name="Wasserman M."/>
            <person name="Watts T."/>
            <person name="Wilson D."/>
            <person name="Wilson R.K."/>
            <person name="Wing R.A."/>
            <person name="Wolfner M.F."/>
            <person name="Wong A."/>
            <person name="Wong G.K."/>
            <person name="Wu C.I."/>
            <person name="Wu G."/>
            <person name="Yamamoto D."/>
            <person name="Yang H.P."/>
            <person name="Yang S.P."/>
            <person name="Yorke J.A."/>
            <person name="Yoshida K."/>
            <person name="Zdobnov E."/>
            <person name="Zhang P."/>
            <person name="Zhang Y."/>
            <person name="Zimin A.V."/>
            <person name="Baldwin J."/>
            <person name="Abdouelleil A."/>
            <person name="Abdulkadir J."/>
            <person name="Abebe A."/>
            <person name="Abera B."/>
            <person name="Abreu J."/>
            <person name="Acer S.C."/>
            <person name="Aftuck L."/>
            <person name="Alexander A."/>
            <person name="An P."/>
            <person name="Anderson E."/>
            <person name="Anderson S."/>
            <person name="Arachi H."/>
            <person name="Azer M."/>
            <person name="Bachantsang P."/>
            <person name="Barry A."/>
            <person name="Bayul T."/>
            <person name="Berlin A."/>
            <person name="Bessette D."/>
            <person name="Bloom T."/>
            <person name="Blye J."/>
            <person name="Boguslavskiy L."/>
            <person name="Bonnet C."/>
            <person name="Boukhgalter B."/>
            <person name="Bourzgui I."/>
            <person name="Brown A."/>
            <person name="Cahill P."/>
            <person name="Channer S."/>
            <person name="Cheshatsang Y."/>
            <person name="Chuda L."/>
            <person name="Citroen M."/>
            <person name="Collymore A."/>
            <person name="Cooke P."/>
            <person name="Costello M."/>
            <person name="D'Aco K."/>
            <person name="Daza R."/>
            <person name="De Haan G."/>
            <person name="DeGray S."/>
            <person name="DeMaso C."/>
            <person name="Dhargay N."/>
            <person name="Dooley K."/>
            <person name="Dooley E."/>
            <person name="Doricent M."/>
            <person name="Dorje P."/>
            <person name="Dorjee K."/>
            <person name="Dupes A."/>
            <person name="Elong R."/>
            <person name="Falk J."/>
            <person name="Farina A."/>
            <person name="Faro S."/>
            <person name="Ferguson D."/>
            <person name="Fisher S."/>
            <person name="Foley C.D."/>
            <person name="Franke A."/>
            <person name="Friedrich D."/>
            <person name="Gadbois L."/>
            <person name="Gearin G."/>
            <person name="Gearin C.R."/>
            <person name="Giannoukos G."/>
            <person name="Goode T."/>
            <person name="Graham J."/>
            <person name="Grandbois E."/>
            <person name="Grewal S."/>
            <person name="Gyaltsen K."/>
            <person name="Hafez N."/>
            <person name="Hagos B."/>
            <person name="Hall J."/>
            <person name="Henson C."/>
            <person name="Hollinger A."/>
            <person name="Honan T."/>
            <person name="Huard M.D."/>
            <person name="Hughes L."/>
            <person name="Hurhula B."/>
            <person name="Husby M.E."/>
            <person name="Kamat A."/>
            <person name="Kanga B."/>
            <person name="Kashin S."/>
            <person name="Khazanovich D."/>
            <person name="Kisner P."/>
            <person name="Lance K."/>
            <person name="Lara M."/>
            <person name="Lee W."/>
            <person name="Lennon N."/>
            <person name="Letendre F."/>
            <person name="LeVine R."/>
            <person name="Lipovsky A."/>
            <person name="Liu X."/>
            <person name="Liu J."/>
            <person name="Liu S."/>
            <person name="Lokyitsang T."/>
            <person name="Lokyitsang Y."/>
            <person name="Lubonja R."/>
            <person name="Lui A."/>
            <person name="MacDonald P."/>
            <person name="Magnisalis V."/>
            <person name="Maru K."/>
            <person name="Matthews C."/>
            <person name="McCusker W."/>
            <person name="McDonough S."/>
            <person name="Mehta T."/>
            <person name="Meldrim J."/>
            <person name="Meneus L."/>
            <person name="Mihai O."/>
            <person name="Mihalev A."/>
            <person name="Mihova T."/>
            <person name="Mittelman R."/>
            <person name="Mlenga V."/>
            <person name="Montmayeur A."/>
            <person name="Mulrain L."/>
            <person name="Navidi A."/>
            <person name="Naylor J."/>
            <person name="Negash T."/>
            <person name="Nguyen T."/>
            <person name="Nguyen N."/>
            <person name="Nicol R."/>
            <person name="Norbu C."/>
            <person name="Norbu N."/>
            <person name="Novod N."/>
            <person name="O'Neill B."/>
            <person name="Osman S."/>
            <person name="Markiewicz E."/>
            <person name="Oyono O.L."/>
            <person name="Patti C."/>
            <person name="Phunkhang P."/>
            <person name="Pierre F."/>
            <person name="Priest M."/>
            <person name="Raghuraman S."/>
            <person name="Rege F."/>
            <person name="Reyes R."/>
            <person name="Rise C."/>
            <person name="Rogov P."/>
            <person name="Ross K."/>
            <person name="Ryan E."/>
            <person name="Settipalli S."/>
            <person name="Shea T."/>
            <person name="Sherpa N."/>
            <person name="Shi L."/>
            <person name="Shih D."/>
            <person name="Sparrow T."/>
            <person name="Spaulding J."/>
            <person name="Stalker J."/>
            <person name="Stange-Thomann N."/>
            <person name="Stavropoulos S."/>
            <person name="Stone C."/>
            <person name="Strader C."/>
            <person name="Tesfaye S."/>
            <person name="Thomson T."/>
            <person name="Thoulutsang Y."/>
            <person name="Thoulutsang D."/>
            <person name="Topham K."/>
            <person name="Topping I."/>
            <person name="Tsamla T."/>
            <person name="Vassiliev H."/>
            <person name="Vo A."/>
            <person name="Wangchuk T."/>
            <person name="Wangdi T."/>
            <person name="Weiand M."/>
            <person name="Wilkinson J."/>
            <person name="Wilson A."/>
            <person name="Yadav S."/>
            <person name="Young G."/>
            <person name="Yu Q."/>
            <person name="Zembek L."/>
            <person name="Zhong D."/>
            <person name="Zimmer A."/>
            <person name="Zwirko Z."/>
            <person name="Jaffe D.B."/>
            <person name="Alvarez P."/>
            <person name="Brockman W."/>
            <person name="Butler J."/>
            <person name="Chin C."/>
            <person name="Gnerre S."/>
            <person name="Grabherr M."/>
            <person name="Kleber M."/>
            <person name="Mauceli E."/>
            <person name="MacCallum I."/>
        </authorList>
    </citation>
    <scope>NUCLEOTIDE SEQUENCE [LARGE SCALE GENOMIC DNA]</scope>
    <source>
        <strain evidence="6">Rob3c / Tucson 14021-0248.25</strain>
    </source>
</reference>
<dbReference type="GO" id="GO:2000378">
    <property type="term" value="P:negative regulation of reactive oxygen species metabolic process"/>
    <property type="evidence" value="ECO:0007669"/>
    <property type="project" value="EnsemblMetazoa"/>
</dbReference>
<evidence type="ECO:0000256" key="1">
    <source>
        <dbReference type="ARBA" id="ARBA00022729"/>
    </source>
</evidence>
<dbReference type="Gene3D" id="3.20.20.80">
    <property type="entry name" value="Glycosidases"/>
    <property type="match status" value="1"/>
</dbReference>
<keyword evidence="1" id="KW-0732">Signal</keyword>
<evidence type="ECO:0000313" key="5">
    <source>
        <dbReference type="EMBL" id="EDW56614.1"/>
    </source>
</evidence>
<dbReference type="FunFam" id="3.20.20.80:FF:000139">
    <property type="entry name" value="Uncharacterized protein, isoform B"/>
    <property type="match status" value="1"/>
</dbReference>
<dbReference type="PANTHER" id="PTHR10569">
    <property type="entry name" value="GLYCOGEN DEBRANCHING ENZYME"/>
    <property type="match status" value="1"/>
</dbReference>
<protein>
    <submittedName>
        <fullName evidence="5">GM15828</fullName>
    </submittedName>
</protein>
<dbReference type="EMBL" id="CH480824">
    <property type="protein sequence ID" value="EDW56614.1"/>
    <property type="molecule type" value="Genomic_DNA"/>
</dbReference>
<dbReference type="SMR" id="B4I7N9"/>
<feature type="domain" description="Eukaryotic glycogen debranching enzyme N-terminal" evidence="3">
    <location>
        <begin position="140"/>
        <end position="240"/>
    </location>
</feature>
<dbReference type="GO" id="GO:0005980">
    <property type="term" value="P:glycogen catabolic process"/>
    <property type="evidence" value="ECO:0007669"/>
    <property type="project" value="InterPro"/>
</dbReference>
<dbReference type="InterPro" id="IPR017853">
    <property type="entry name" value="GH"/>
</dbReference>
<dbReference type="AlphaFoldDB" id="B4I7N9"/>
<dbReference type="Proteomes" id="UP000001292">
    <property type="component" value="Unassembled WGS sequence"/>
</dbReference>
<name>B4I7N9_DROSE</name>
<dbReference type="InterPro" id="IPR010401">
    <property type="entry name" value="AGL/Gdb1"/>
</dbReference>
<dbReference type="STRING" id="7238.B4I7N9"/>
<feature type="domain" description="Glycogen debranching enzyme glucanotransferase" evidence="4">
    <location>
        <begin position="247"/>
        <end position="470"/>
    </location>
</feature>
<organism evidence="6">
    <name type="scientific">Drosophila sechellia</name>
    <name type="common">Fruit fly</name>
    <dbReference type="NCBI Taxonomy" id="7238"/>
    <lineage>
        <taxon>Eukaryota</taxon>
        <taxon>Metazoa</taxon>
        <taxon>Ecdysozoa</taxon>
        <taxon>Arthropoda</taxon>
        <taxon>Hexapoda</taxon>
        <taxon>Insecta</taxon>
        <taxon>Pterygota</taxon>
        <taxon>Neoptera</taxon>
        <taxon>Endopterygota</taxon>
        <taxon>Diptera</taxon>
        <taxon>Brachycera</taxon>
        <taxon>Muscomorpha</taxon>
        <taxon>Ephydroidea</taxon>
        <taxon>Drosophilidae</taxon>
        <taxon>Drosophila</taxon>
        <taxon>Sophophora</taxon>
    </lineage>
</organism>
<dbReference type="GO" id="GO:0004135">
    <property type="term" value="F:amylo-alpha-1,6-glucosidase activity"/>
    <property type="evidence" value="ECO:0007669"/>
    <property type="project" value="InterPro"/>
</dbReference>
<dbReference type="Pfam" id="PF14699">
    <property type="entry name" value="hGDE_N"/>
    <property type="match status" value="1"/>
</dbReference>
<sequence length="626" mass="69963">MLSEGVHWLWRSMLQILMRYQLFRWLYGLIATVDNEPLPLQIKSEEEAFGENKKKNQLASLENAISPGKSDSVAIRTVPSANANAMGNAGSAEIVSNQIIRRREMSTMGKETESHSIPISEGQDAEHILYRLKRGSKLSVHPDASLLGRKIVLYTNYPAEGQKFVRTEYRVLGWQLSNGKQITSVMHPEAHVVDTDIRSQVELNMSGTYHFYFRYLERPDTGCSGADGALYVQVEPTLHVGPPGAQKTIPLDSVRCQTVLAKLLGPLDTWEPKLRVAKEAGYNVIHFTPIQELGGSRSCYSLRDQLKVNSHFAPQKGGKISFEDVEKVIKKCRQEWGVASICDIVLNHTANESDWLLQHPDATYSCATCPYLRPAFLLDAAFAQCGADIAEGSLEHVGVPAVIEQECHLEALKYQLHTSYMSKINIHELYQCDVMKYVNEFMSQVRTREPPKNVANECRFQEIQLIQDPQYRRLTKLDTPTAGAAMTTPLLGASGSVPAPPGRESILKQQGSVKADKRVSIQQTATSNNNNNNSTKLTPNVEYVSERQPEVQGAGKRLTTKPPPGPRPASLIITRNDSNSQFQLLRSSSVDYDDVEAQDHRTTIRTTLLEQQEEEESAPFVFTVRK</sequence>
<dbReference type="InterPro" id="IPR029436">
    <property type="entry name" value="AGL_euk_N"/>
</dbReference>
<keyword evidence="6" id="KW-1185">Reference proteome</keyword>
<gene>
    <name evidence="5" type="primary">Dsec\GM15828</name>
    <name evidence="5" type="ORF">Dsec_GM15828</name>
</gene>
<dbReference type="GO" id="GO:0004134">
    <property type="term" value="F:4-alpha-glucanotransferase activity"/>
    <property type="evidence" value="ECO:0007669"/>
    <property type="project" value="InterPro"/>
</dbReference>
<evidence type="ECO:0000259" key="3">
    <source>
        <dbReference type="Pfam" id="PF14699"/>
    </source>
</evidence>
<accession>B4I7N9</accession>
<dbReference type="InterPro" id="IPR032792">
    <property type="entry name" value="AGL_glucanoTrfase"/>
</dbReference>
<dbReference type="PhylomeDB" id="B4I7N9"/>
<dbReference type="PANTHER" id="PTHR10569:SF2">
    <property type="entry name" value="GLYCOGEN DEBRANCHING ENZYME"/>
    <property type="match status" value="1"/>
</dbReference>
<evidence type="ECO:0000256" key="2">
    <source>
        <dbReference type="SAM" id="MobiDB-lite"/>
    </source>
</evidence>
<feature type="region of interest" description="Disordered" evidence="2">
    <location>
        <begin position="485"/>
        <end position="515"/>
    </location>
</feature>
<dbReference type="Pfam" id="PF14701">
    <property type="entry name" value="hDGE_amylase"/>
    <property type="match status" value="1"/>
</dbReference>
<evidence type="ECO:0000259" key="4">
    <source>
        <dbReference type="Pfam" id="PF14701"/>
    </source>
</evidence>
<feature type="region of interest" description="Disordered" evidence="2">
    <location>
        <begin position="547"/>
        <end position="567"/>
    </location>
</feature>
<proteinExistence type="predicted"/>
<dbReference type="HOGENOM" id="CLU_436988_0_0_1"/>
<evidence type="ECO:0000313" key="6">
    <source>
        <dbReference type="Proteomes" id="UP000001292"/>
    </source>
</evidence>
<dbReference type="SUPFAM" id="SSF51445">
    <property type="entry name" value="(Trans)glycosidases"/>
    <property type="match status" value="1"/>
</dbReference>